<dbReference type="RefSeq" id="WP_147222592.1">
    <property type="nucleotide sequence ID" value="NZ_CAJGYY010000001.1"/>
</dbReference>
<evidence type="ECO:0000259" key="10">
    <source>
        <dbReference type="Pfam" id="PF08669"/>
    </source>
</evidence>
<dbReference type="InterPro" id="IPR006223">
    <property type="entry name" value="GcvT"/>
</dbReference>
<dbReference type="InterPro" id="IPR028896">
    <property type="entry name" value="GcvT/YgfZ/DmdA"/>
</dbReference>
<name>A0A5C7A4D1_9GAMM</name>
<dbReference type="Pfam" id="PF08669">
    <property type="entry name" value="GCV_T_C"/>
    <property type="match status" value="1"/>
</dbReference>
<protein>
    <recommendedName>
        <fullName evidence="2 7">Aminomethyltransferase</fullName>
        <ecNumber evidence="2 7">2.1.2.10</ecNumber>
    </recommendedName>
    <alternativeName>
        <fullName evidence="5 7">Glycine cleavage system T protein</fullName>
    </alternativeName>
</protein>
<reference evidence="11 12" key="1">
    <citation type="submission" date="2019-08" db="EMBL/GenBank/DDBJ databases">
        <title>Genome sequence of Psychrobacter frigidicola ACAM304 (type strain).</title>
        <authorList>
            <person name="Bowman J.P."/>
        </authorList>
    </citation>
    <scope>NUCLEOTIDE SEQUENCE [LARGE SCALE GENOMIC DNA]</scope>
    <source>
        <strain evidence="11 12">ACAM 304</strain>
    </source>
</reference>
<dbReference type="AlphaFoldDB" id="A0A5C7A4D1"/>
<gene>
    <name evidence="7 11" type="primary">gcvT</name>
    <name evidence="11" type="ORF">ES754_04965</name>
</gene>
<keyword evidence="12" id="KW-1185">Reference proteome</keyword>
<dbReference type="SUPFAM" id="SSF101790">
    <property type="entry name" value="Aminomethyltransferase beta-barrel domain"/>
    <property type="match status" value="1"/>
</dbReference>
<comment type="similarity">
    <text evidence="1 7">Belongs to the GcvT family.</text>
</comment>
<dbReference type="GO" id="GO:0019464">
    <property type="term" value="P:glycine decarboxylation via glycine cleavage system"/>
    <property type="evidence" value="ECO:0007669"/>
    <property type="project" value="UniProtKB-UniRule"/>
</dbReference>
<keyword evidence="11" id="KW-0489">Methyltransferase</keyword>
<evidence type="ECO:0000256" key="1">
    <source>
        <dbReference type="ARBA" id="ARBA00008609"/>
    </source>
</evidence>
<evidence type="ECO:0000256" key="3">
    <source>
        <dbReference type="ARBA" id="ARBA00022576"/>
    </source>
</evidence>
<dbReference type="OrthoDB" id="9774591at2"/>
<sequence>MTDTNNQAPQRTPLYQSHVDSDGKLVDFSGWELPIHYGSQIEEHEAVRTDAGMFDVSHMVIVDVKGADSKAWLQKLLANDVSKLKTVGKALYSPMLNEQGGIIDDLIVYLSNADETEYRIVSNAGTRDKDMAHFEKTAQDFDVTLSERTELAMLAIQGPNAVEKLAQVKPNWADTLAAITPFVGADLTDIEGKDWFVARTGYTGEDGVEVIMHADDAPAFFEQLKAAGIKPAGLGARDTLRMEAGMNLYGHDMDETISPYDCNMGWTLALKDDRKFIGREALVNNRKQAKDGNTAMKQVGLLMTSRGVLREGMEVTINQGTDNEQKGVITSGTFSPSLKNSIAIARVPTTLADDDNVQIDLRGKGKFVDVRVLKLPFVRNGKQQFED</sequence>
<dbReference type="PIRSF" id="PIRSF006487">
    <property type="entry name" value="GcvT"/>
    <property type="match status" value="1"/>
</dbReference>
<dbReference type="InterPro" id="IPR013977">
    <property type="entry name" value="GcvT_C"/>
</dbReference>
<evidence type="ECO:0000256" key="6">
    <source>
        <dbReference type="ARBA" id="ARBA00047665"/>
    </source>
</evidence>
<proteinExistence type="inferred from homology"/>
<dbReference type="NCBIfam" id="TIGR00528">
    <property type="entry name" value="gcvT"/>
    <property type="match status" value="1"/>
</dbReference>
<dbReference type="GO" id="GO:0005960">
    <property type="term" value="C:glycine cleavage complex"/>
    <property type="evidence" value="ECO:0007669"/>
    <property type="project" value="InterPro"/>
</dbReference>
<evidence type="ECO:0000256" key="8">
    <source>
        <dbReference type="PIRSR" id="PIRSR006487-1"/>
    </source>
</evidence>
<feature type="domain" description="Aminomethyltransferase C-terminal" evidence="10">
    <location>
        <begin position="297"/>
        <end position="378"/>
    </location>
</feature>
<dbReference type="FunFam" id="4.10.1250.10:FF:000001">
    <property type="entry name" value="Aminomethyltransferase"/>
    <property type="match status" value="1"/>
</dbReference>
<dbReference type="HAMAP" id="MF_00259">
    <property type="entry name" value="GcvT"/>
    <property type="match status" value="1"/>
</dbReference>
<comment type="caution">
    <text evidence="11">The sequence shown here is derived from an EMBL/GenBank/DDBJ whole genome shotgun (WGS) entry which is preliminary data.</text>
</comment>
<keyword evidence="4 7" id="KW-0808">Transferase</keyword>
<dbReference type="GO" id="GO:0004047">
    <property type="term" value="F:aminomethyltransferase activity"/>
    <property type="evidence" value="ECO:0007669"/>
    <property type="project" value="UniProtKB-UniRule"/>
</dbReference>
<dbReference type="InterPro" id="IPR006222">
    <property type="entry name" value="GCVT_N"/>
</dbReference>
<feature type="binding site" evidence="8">
    <location>
        <position position="209"/>
    </location>
    <ligand>
        <name>substrate</name>
    </ligand>
</feature>
<dbReference type="PANTHER" id="PTHR43757:SF2">
    <property type="entry name" value="AMINOMETHYLTRANSFERASE, MITOCHONDRIAL"/>
    <property type="match status" value="1"/>
</dbReference>
<evidence type="ECO:0000256" key="4">
    <source>
        <dbReference type="ARBA" id="ARBA00022679"/>
    </source>
</evidence>
<feature type="domain" description="GCVT N-terminal" evidence="9">
    <location>
        <begin position="14"/>
        <end position="271"/>
    </location>
</feature>
<evidence type="ECO:0000313" key="12">
    <source>
        <dbReference type="Proteomes" id="UP000321903"/>
    </source>
</evidence>
<accession>A0A5C7A4D1</accession>
<dbReference type="InterPro" id="IPR022903">
    <property type="entry name" value="GcvT_bac"/>
</dbReference>
<dbReference type="Gene3D" id="4.10.1250.10">
    <property type="entry name" value="Aminomethyltransferase fragment"/>
    <property type="match status" value="1"/>
</dbReference>
<dbReference type="Pfam" id="PF01571">
    <property type="entry name" value="GCV_T"/>
    <property type="match status" value="1"/>
</dbReference>
<keyword evidence="3 7" id="KW-0032">Aminotransferase</keyword>
<evidence type="ECO:0000259" key="9">
    <source>
        <dbReference type="Pfam" id="PF01571"/>
    </source>
</evidence>
<comment type="catalytic activity">
    <reaction evidence="6 7">
        <text>N(6)-[(R)-S(8)-aminomethyldihydrolipoyl]-L-lysyl-[protein] + (6S)-5,6,7,8-tetrahydrofolate = N(6)-[(R)-dihydrolipoyl]-L-lysyl-[protein] + (6R)-5,10-methylene-5,6,7,8-tetrahydrofolate + NH4(+)</text>
        <dbReference type="Rhea" id="RHEA:16945"/>
        <dbReference type="Rhea" id="RHEA-COMP:10475"/>
        <dbReference type="Rhea" id="RHEA-COMP:10492"/>
        <dbReference type="ChEBI" id="CHEBI:15636"/>
        <dbReference type="ChEBI" id="CHEBI:28938"/>
        <dbReference type="ChEBI" id="CHEBI:57453"/>
        <dbReference type="ChEBI" id="CHEBI:83100"/>
        <dbReference type="ChEBI" id="CHEBI:83143"/>
        <dbReference type="EC" id="2.1.2.10"/>
    </reaction>
</comment>
<dbReference type="GO" id="GO:0032259">
    <property type="term" value="P:methylation"/>
    <property type="evidence" value="ECO:0007669"/>
    <property type="project" value="UniProtKB-KW"/>
</dbReference>
<dbReference type="PANTHER" id="PTHR43757">
    <property type="entry name" value="AMINOMETHYLTRANSFERASE"/>
    <property type="match status" value="1"/>
</dbReference>
<dbReference type="EC" id="2.1.2.10" evidence="2 7"/>
<evidence type="ECO:0000256" key="7">
    <source>
        <dbReference type="HAMAP-Rule" id="MF_00259"/>
    </source>
</evidence>
<dbReference type="NCBIfam" id="NF001567">
    <property type="entry name" value="PRK00389.1"/>
    <property type="match status" value="1"/>
</dbReference>
<dbReference type="InterPro" id="IPR029043">
    <property type="entry name" value="GcvT/YgfZ_C"/>
</dbReference>
<dbReference type="EMBL" id="VORZ01000001">
    <property type="protein sequence ID" value="TXD98281.1"/>
    <property type="molecule type" value="Genomic_DNA"/>
</dbReference>
<evidence type="ECO:0000256" key="5">
    <source>
        <dbReference type="ARBA" id="ARBA00031395"/>
    </source>
</evidence>
<dbReference type="Proteomes" id="UP000321903">
    <property type="component" value="Unassembled WGS sequence"/>
</dbReference>
<comment type="function">
    <text evidence="7">The glycine cleavage system catalyzes the degradation of glycine.</text>
</comment>
<dbReference type="GO" id="GO:0008168">
    <property type="term" value="F:methyltransferase activity"/>
    <property type="evidence" value="ECO:0007669"/>
    <property type="project" value="UniProtKB-KW"/>
</dbReference>
<dbReference type="Gene3D" id="2.40.30.110">
    <property type="entry name" value="Aminomethyltransferase beta-barrel domains"/>
    <property type="match status" value="1"/>
</dbReference>
<evidence type="ECO:0000313" key="11">
    <source>
        <dbReference type="EMBL" id="TXD98281.1"/>
    </source>
</evidence>
<dbReference type="Gene3D" id="3.30.70.1400">
    <property type="entry name" value="Aminomethyltransferase beta-barrel domains"/>
    <property type="match status" value="1"/>
</dbReference>
<dbReference type="SUPFAM" id="SSF103025">
    <property type="entry name" value="Folate-binding domain"/>
    <property type="match status" value="1"/>
</dbReference>
<dbReference type="GO" id="GO:0005829">
    <property type="term" value="C:cytosol"/>
    <property type="evidence" value="ECO:0007669"/>
    <property type="project" value="TreeGrafter"/>
</dbReference>
<dbReference type="FunFam" id="3.30.70.1400:FF:000001">
    <property type="entry name" value="Aminomethyltransferase"/>
    <property type="match status" value="1"/>
</dbReference>
<dbReference type="Gene3D" id="3.30.1360.120">
    <property type="entry name" value="Probable tRNA modification gtpase trme, domain 1"/>
    <property type="match status" value="1"/>
</dbReference>
<evidence type="ECO:0000256" key="2">
    <source>
        <dbReference type="ARBA" id="ARBA00012616"/>
    </source>
</evidence>
<organism evidence="11 12">
    <name type="scientific">Psychrobacter frigidicola</name>
    <dbReference type="NCBI Taxonomy" id="45611"/>
    <lineage>
        <taxon>Bacteria</taxon>
        <taxon>Pseudomonadati</taxon>
        <taxon>Pseudomonadota</taxon>
        <taxon>Gammaproteobacteria</taxon>
        <taxon>Moraxellales</taxon>
        <taxon>Moraxellaceae</taxon>
        <taxon>Psychrobacter</taxon>
    </lineage>
</organism>
<dbReference type="InterPro" id="IPR027266">
    <property type="entry name" value="TrmE/GcvT-like"/>
</dbReference>
<dbReference type="GO" id="GO:0008483">
    <property type="term" value="F:transaminase activity"/>
    <property type="evidence" value="ECO:0007669"/>
    <property type="project" value="UniProtKB-KW"/>
</dbReference>
<comment type="subunit">
    <text evidence="7">The glycine cleavage system is composed of four proteins: P, T, L and H.</text>
</comment>